<dbReference type="RefSeq" id="WP_188659920.1">
    <property type="nucleotide sequence ID" value="NZ_BMKC01000001.1"/>
</dbReference>
<accession>A0ABQ1H9H9</accession>
<comment type="caution">
    <text evidence="2">The sequence shown here is derived from an EMBL/GenBank/DDBJ whole genome shotgun (WGS) entry which is preliminary data.</text>
</comment>
<protein>
    <submittedName>
        <fullName evidence="2">Uncharacterized protein</fullName>
    </submittedName>
</protein>
<name>A0ABQ1H9H9_9GAMM</name>
<proteinExistence type="predicted"/>
<organism evidence="2 3">
    <name type="scientific">Arenimonas soli</name>
    <dbReference type="NCBI Taxonomy" id="2269504"/>
    <lineage>
        <taxon>Bacteria</taxon>
        <taxon>Pseudomonadati</taxon>
        <taxon>Pseudomonadota</taxon>
        <taxon>Gammaproteobacteria</taxon>
        <taxon>Lysobacterales</taxon>
        <taxon>Lysobacteraceae</taxon>
        <taxon>Arenimonas</taxon>
    </lineage>
</organism>
<evidence type="ECO:0000256" key="1">
    <source>
        <dbReference type="SAM" id="MobiDB-lite"/>
    </source>
</evidence>
<evidence type="ECO:0000313" key="2">
    <source>
        <dbReference type="EMBL" id="GGA66833.1"/>
    </source>
</evidence>
<dbReference type="EMBL" id="BMKC01000001">
    <property type="protein sequence ID" value="GGA66833.1"/>
    <property type="molecule type" value="Genomic_DNA"/>
</dbReference>
<feature type="region of interest" description="Disordered" evidence="1">
    <location>
        <begin position="27"/>
        <end position="46"/>
    </location>
</feature>
<feature type="compositionally biased region" description="Basic and acidic residues" evidence="1">
    <location>
        <begin position="31"/>
        <end position="46"/>
    </location>
</feature>
<dbReference type="Proteomes" id="UP000623419">
    <property type="component" value="Unassembled WGS sequence"/>
</dbReference>
<evidence type="ECO:0000313" key="3">
    <source>
        <dbReference type="Proteomes" id="UP000623419"/>
    </source>
</evidence>
<sequence>MNVFVLCTGRCGSVSFARASAYLTNYTAGQESRDKSRPVRMSMEDHESDLPKFRDWIGGEGDLDRAMNEWRTPHNKS</sequence>
<reference evidence="3" key="1">
    <citation type="journal article" date="2019" name="Int. J. Syst. Evol. Microbiol.">
        <title>The Global Catalogue of Microorganisms (GCM) 10K type strain sequencing project: providing services to taxonomists for standard genome sequencing and annotation.</title>
        <authorList>
            <consortium name="The Broad Institute Genomics Platform"/>
            <consortium name="The Broad Institute Genome Sequencing Center for Infectious Disease"/>
            <person name="Wu L."/>
            <person name="Ma J."/>
        </authorList>
    </citation>
    <scope>NUCLEOTIDE SEQUENCE [LARGE SCALE GENOMIC DNA]</scope>
    <source>
        <strain evidence="3">CGMCC 1.15905</strain>
    </source>
</reference>
<gene>
    <name evidence="2" type="ORF">GCM10011521_01190</name>
</gene>
<keyword evidence="3" id="KW-1185">Reference proteome</keyword>